<dbReference type="RefSeq" id="WP_092726395.1">
    <property type="nucleotide sequence ID" value="NZ_FNNO01000018.1"/>
</dbReference>
<accession>A0A8X8IHA8</accession>
<keyword evidence="3" id="KW-1185">Reference proteome</keyword>
<dbReference type="InterPro" id="IPR029068">
    <property type="entry name" value="Glyas_Bleomycin-R_OHBP_Dase"/>
</dbReference>
<sequence>MKFDKAIPILYSTDVRKSIQYFTEQLKFENKWEWEAPPTFGGVYRDDVEIFFCKEDQGNPATWLSLVVDNVDKYYALIKDGGAKILAEPDSKEWNMREMLVECPDGHIIRFGHNISCD</sequence>
<protein>
    <submittedName>
        <fullName evidence="2">Glyoxalase/Bleomycin resistance protein/Dioxygenase superfamily protein</fullName>
    </submittedName>
</protein>
<dbReference type="Proteomes" id="UP000198711">
    <property type="component" value="Unassembled WGS sequence"/>
</dbReference>
<evidence type="ECO:0000313" key="3">
    <source>
        <dbReference type="Proteomes" id="UP000198711"/>
    </source>
</evidence>
<evidence type="ECO:0000313" key="2">
    <source>
        <dbReference type="EMBL" id="SDX49864.1"/>
    </source>
</evidence>
<organism evidence="2 3">
    <name type="scientific">Hydrobacter penzbergensis</name>
    <dbReference type="NCBI Taxonomy" id="1235997"/>
    <lineage>
        <taxon>Bacteria</taxon>
        <taxon>Pseudomonadati</taxon>
        <taxon>Bacteroidota</taxon>
        <taxon>Chitinophagia</taxon>
        <taxon>Chitinophagales</taxon>
        <taxon>Chitinophagaceae</taxon>
        <taxon>Hydrobacter</taxon>
    </lineage>
</organism>
<dbReference type="SUPFAM" id="SSF54593">
    <property type="entry name" value="Glyoxalase/Bleomycin resistance protein/Dihydroxybiphenyl dioxygenase"/>
    <property type="match status" value="1"/>
</dbReference>
<comment type="caution">
    <text evidence="2">The sequence shown here is derived from an EMBL/GenBank/DDBJ whole genome shotgun (WGS) entry which is preliminary data.</text>
</comment>
<dbReference type="InterPro" id="IPR004360">
    <property type="entry name" value="Glyas_Fos-R_dOase_dom"/>
</dbReference>
<name>A0A8X8IHA8_9BACT</name>
<proteinExistence type="predicted"/>
<dbReference type="Gene3D" id="3.10.180.10">
    <property type="entry name" value="2,3-Dihydroxybiphenyl 1,2-Dioxygenase, domain 1"/>
    <property type="match status" value="1"/>
</dbReference>
<dbReference type="EMBL" id="FNNO01000018">
    <property type="protein sequence ID" value="SDX49864.1"/>
    <property type="molecule type" value="Genomic_DNA"/>
</dbReference>
<reference evidence="2 3" key="1">
    <citation type="submission" date="2016-10" db="EMBL/GenBank/DDBJ databases">
        <authorList>
            <person name="Varghese N."/>
            <person name="Submissions S."/>
        </authorList>
    </citation>
    <scope>NUCLEOTIDE SEQUENCE [LARGE SCALE GENOMIC DNA]</scope>
    <source>
        <strain evidence="2 3">DSM 25353</strain>
    </source>
</reference>
<dbReference type="PROSITE" id="PS51819">
    <property type="entry name" value="VOC"/>
    <property type="match status" value="1"/>
</dbReference>
<gene>
    <name evidence="2" type="ORF">SAMN05444410_1181</name>
</gene>
<feature type="domain" description="VOC" evidence="1">
    <location>
        <begin position="2"/>
        <end position="114"/>
    </location>
</feature>
<dbReference type="InterPro" id="IPR037523">
    <property type="entry name" value="VOC_core"/>
</dbReference>
<dbReference type="Pfam" id="PF00903">
    <property type="entry name" value="Glyoxalase"/>
    <property type="match status" value="1"/>
</dbReference>
<dbReference type="AlphaFoldDB" id="A0A8X8IHA8"/>
<evidence type="ECO:0000259" key="1">
    <source>
        <dbReference type="PROSITE" id="PS51819"/>
    </source>
</evidence>